<evidence type="ECO:0000256" key="10">
    <source>
        <dbReference type="SAM" id="Phobius"/>
    </source>
</evidence>
<dbReference type="PANTHER" id="PTHR43427">
    <property type="entry name" value="CHLORIDE CHANNEL PROTEIN CLC-E"/>
    <property type="match status" value="1"/>
</dbReference>
<dbReference type="SUPFAM" id="SSF81340">
    <property type="entry name" value="Clc chloride channel"/>
    <property type="match status" value="1"/>
</dbReference>
<keyword evidence="9" id="KW-0407">Ion channel</keyword>
<organism evidence="11 12">
    <name type="scientific">Duncaniella freteri</name>
    <dbReference type="NCBI Taxonomy" id="2530391"/>
    <lineage>
        <taxon>Bacteria</taxon>
        <taxon>Pseudomonadati</taxon>
        <taxon>Bacteroidota</taxon>
        <taxon>Bacteroidia</taxon>
        <taxon>Bacteroidales</taxon>
        <taxon>Muribaculaceae</taxon>
        <taxon>Duncaniella</taxon>
    </lineage>
</organism>
<feature type="transmembrane region" description="Helical" evidence="10">
    <location>
        <begin position="162"/>
        <end position="179"/>
    </location>
</feature>
<evidence type="ECO:0000256" key="3">
    <source>
        <dbReference type="ARBA" id="ARBA00022692"/>
    </source>
</evidence>
<dbReference type="EMBL" id="SJSA01000002">
    <property type="protein sequence ID" value="TGG36841.1"/>
    <property type="molecule type" value="Genomic_DNA"/>
</dbReference>
<evidence type="ECO:0000313" key="12">
    <source>
        <dbReference type="Proteomes" id="UP000297635"/>
    </source>
</evidence>
<feature type="transmembrane region" description="Helical" evidence="10">
    <location>
        <begin position="60"/>
        <end position="86"/>
    </location>
</feature>
<keyword evidence="8" id="KW-0868">Chloride</keyword>
<keyword evidence="3 10" id="KW-0812">Transmembrane</keyword>
<evidence type="ECO:0000256" key="5">
    <source>
        <dbReference type="ARBA" id="ARBA00023065"/>
    </source>
</evidence>
<dbReference type="GO" id="GO:0034707">
    <property type="term" value="C:chloride channel complex"/>
    <property type="evidence" value="ECO:0007669"/>
    <property type="project" value="UniProtKB-KW"/>
</dbReference>
<keyword evidence="12" id="KW-1185">Reference proteome</keyword>
<feature type="transmembrane region" description="Helical" evidence="10">
    <location>
        <begin position="358"/>
        <end position="377"/>
    </location>
</feature>
<dbReference type="GeneID" id="82150807"/>
<feature type="transmembrane region" description="Helical" evidence="10">
    <location>
        <begin position="277"/>
        <end position="295"/>
    </location>
</feature>
<dbReference type="Gene3D" id="1.10.3080.10">
    <property type="entry name" value="Clc chloride channel"/>
    <property type="match status" value="1"/>
</dbReference>
<name>A0A4Z0V5W7_9BACT</name>
<feature type="transmembrane region" description="Helical" evidence="10">
    <location>
        <begin position="28"/>
        <end position="48"/>
    </location>
</feature>
<keyword evidence="6 10" id="KW-0472">Membrane</keyword>
<dbReference type="Pfam" id="PF00654">
    <property type="entry name" value="Voltage_CLC"/>
    <property type="match status" value="1"/>
</dbReference>
<gene>
    <name evidence="11" type="ORF">EZ315_13495</name>
</gene>
<keyword evidence="7" id="KW-0869">Chloride channel</keyword>
<dbReference type="Proteomes" id="UP000297635">
    <property type="component" value="Unassembled WGS sequence"/>
</dbReference>
<dbReference type="CDD" id="cd00400">
    <property type="entry name" value="Voltage_gated_ClC"/>
    <property type="match status" value="1"/>
</dbReference>
<evidence type="ECO:0000256" key="1">
    <source>
        <dbReference type="ARBA" id="ARBA00004141"/>
    </source>
</evidence>
<sequence length="445" mass="47142">MPTDTPNNTCDNTYAEPQWQLGSLPPSVSLYVLAALVGLITGGCAFLLKSIIRWLSILVVNHFSIVGVNWALLIVPLAGIVLTVALQRYGFRRNIEHGLDKIDAMVKQKICDIPATYTYGPIMASTLTLGFGGSAGAEGPIASTGAALASQLGRWVGLPPRLMMIIIGCGAGAGIAGIFKAPIGGMMFTLEVMGMSMSTVSMIALTIACVIGGMTSYGLTGFTLDVPLTHPQYFDPHMSGWIIVLGVLCGVYSIFYYRMAGWTGTLLEKLRSPWVRALVSGGILSVLVFMFPSLYGEGYSTMANLIDGDLHTMTEFSFWHKQGMPTVETVMIVCGAVAAVKGVACAATNSGGGVAGDFAPTLFAGCMAGFFFGGLLNHLFGLQLPLGNCALIAMAGTMAGIIQAPLMSMFIVVEMTGYYGMMFPVVICSVVSYATVWCLSIRNKR</sequence>
<reference evidence="11 12" key="1">
    <citation type="submission" date="2019-02" db="EMBL/GenBank/DDBJ databases">
        <title>Isolation and identification of novel species under the genus Muribaculum.</title>
        <authorList>
            <person name="Miyake S."/>
            <person name="Ding Y."/>
            <person name="Low A."/>
            <person name="Soh M."/>
            <person name="Seedorf H."/>
        </authorList>
    </citation>
    <scope>NUCLEOTIDE SEQUENCE [LARGE SCALE GENOMIC DNA]</scope>
    <source>
        <strain evidence="11 12">TLL-A3</strain>
    </source>
</reference>
<evidence type="ECO:0000313" key="11">
    <source>
        <dbReference type="EMBL" id="TGG36841.1"/>
    </source>
</evidence>
<evidence type="ECO:0000256" key="7">
    <source>
        <dbReference type="ARBA" id="ARBA00023173"/>
    </source>
</evidence>
<evidence type="ECO:0000256" key="2">
    <source>
        <dbReference type="ARBA" id="ARBA00022448"/>
    </source>
</evidence>
<dbReference type="PANTHER" id="PTHR43427:SF6">
    <property type="entry name" value="CHLORIDE CHANNEL PROTEIN CLC-E"/>
    <property type="match status" value="1"/>
</dbReference>
<accession>A0A4Z0V5W7</accession>
<evidence type="ECO:0000256" key="4">
    <source>
        <dbReference type="ARBA" id="ARBA00022989"/>
    </source>
</evidence>
<feature type="transmembrane region" description="Helical" evidence="10">
    <location>
        <begin position="389"/>
        <end position="412"/>
    </location>
</feature>
<protein>
    <submittedName>
        <fullName evidence="11">Chloride channel protein</fullName>
    </submittedName>
</protein>
<dbReference type="GO" id="GO:0005254">
    <property type="term" value="F:chloride channel activity"/>
    <property type="evidence" value="ECO:0007669"/>
    <property type="project" value="UniProtKB-KW"/>
</dbReference>
<feature type="transmembrane region" description="Helical" evidence="10">
    <location>
        <begin position="239"/>
        <end position="257"/>
    </location>
</feature>
<keyword evidence="2" id="KW-0813">Transport</keyword>
<evidence type="ECO:0000256" key="8">
    <source>
        <dbReference type="ARBA" id="ARBA00023214"/>
    </source>
</evidence>
<dbReference type="InterPro" id="IPR001807">
    <property type="entry name" value="ClC"/>
</dbReference>
<keyword evidence="4 10" id="KW-1133">Transmembrane helix</keyword>
<evidence type="ECO:0000256" key="6">
    <source>
        <dbReference type="ARBA" id="ARBA00023136"/>
    </source>
</evidence>
<evidence type="ECO:0000256" key="9">
    <source>
        <dbReference type="ARBA" id="ARBA00023303"/>
    </source>
</evidence>
<feature type="transmembrane region" description="Helical" evidence="10">
    <location>
        <begin position="200"/>
        <end position="219"/>
    </location>
</feature>
<comment type="caution">
    <text evidence="11">The sequence shown here is derived from an EMBL/GenBank/DDBJ whole genome shotgun (WGS) entry which is preliminary data.</text>
</comment>
<dbReference type="PRINTS" id="PR00762">
    <property type="entry name" value="CLCHANNEL"/>
</dbReference>
<dbReference type="InterPro" id="IPR014743">
    <property type="entry name" value="Cl-channel_core"/>
</dbReference>
<dbReference type="AlphaFoldDB" id="A0A4Z0V5W7"/>
<keyword evidence="5" id="KW-0406">Ion transport</keyword>
<dbReference type="RefSeq" id="WP_135472550.1">
    <property type="nucleotide sequence ID" value="NZ_CASJDB010000032.1"/>
</dbReference>
<proteinExistence type="predicted"/>
<comment type="subcellular location">
    <subcellularLocation>
        <location evidence="1">Membrane</location>
        <topology evidence="1">Multi-pass membrane protein</topology>
    </subcellularLocation>
</comment>
<feature type="transmembrane region" description="Helical" evidence="10">
    <location>
        <begin position="418"/>
        <end position="439"/>
    </location>
</feature>
<dbReference type="InterPro" id="IPR050368">
    <property type="entry name" value="ClC-type_chloride_channel"/>
</dbReference>